<keyword evidence="3" id="KW-1185">Reference proteome</keyword>
<protein>
    <submittedName>
        <fullName evidence="2">Uncharacterized protein</fullName>
    </submittedName>
</protein>
<feature type="non-terminal residue" evidence="2">
    <location>
        <position position="193"/>
    </location>
</feature>
<comment type="caution">
    <text evidence="2">The sequence shown here is derived from an EMBL/GenBank/DDBJ whole genome shotgun (WGS) entry which is preliminary data.</text>
</comment>
<dbReference type="EMBL" id="CAUYUJ010018614">
    <property type="protein sequence ID" value="CAK0884992.1"/>
    <property type="molecule type" value="Genomic_DNA"/>
</dbReference>
<dbReference type="Proteomes" id="UP001189429">
    <property type="component" value="Unassembled WGS sequence"/>
</dbReference>
<feature type="region of interest" description="Disordered" evidence="1">
    <location>
        <begin position="47"/>
        <end position="193"/>
    </location>
</feature>
<evidence type="ECO:0000313" key="2">
    <source>
        <dbReference type="EMBL" id="CAK0884992.1"/>
    </source>
</evidence>
<feature type="compositionally biased region" description="Low complexity" evidence="1">
    <location>
        <begin position="138"/>
        <end position="147"/>
    </location>
</feature>
<evidence type="ECO:0000313" key="3">
    <source>
        <dbReference type="Proteomes" id="UP001189429"/>
    </source>
</evidence>
<gene>
    <name evidence="2" type="ORF">PCOR1329_LOCUS66727</name>
</gene>
<evidence type="ECO:0000256" key="1">
    <source>
        <dbReference type="SAM" id="MobiDB-lite"/>
    </source>
</evidence>
<sequence length="193" mass="20601">MDARRTGMVQNRLVLGPAQITLEACGGSFNCLSAGCGGCLPLCSAESRPGAHGTRAAGRRSRLLSPEGRRRAPPPRPSPPQGSLFAAPSTRCRADSAPDSGPRSRGLEARCPRRSQSRTRSRRSGARRTPPRGRAPRRGSAPRTRGATQRRRWGGGTARTAVSGTTRPTRSAAATARWAARRSRRTATSGRPW</sequence>
<feature type="compositionally biased region" description="Low complexity" evidence="1">
    <location>
        <begin position="158"/>
        <end position="178"/>
    </location>
</feature>
<feature type="compositionally biased region" description="Basic residues" evidence="1">
    <location>
        <begin position="112"/>
        <end position="137"/>
    </location>
</feature>
<reference evidence="2" key="1">
    <citation type="submission" date="2023-10" db="EMBL/GenBank/DDBJ databases">
        <authorList>
            <person name="Chen Y."/>
            <person name="Shah S."/>
            <person name="Dougan E. K."/>
            <person name="Thang M."/>
            <person name="Chan C."/>
        </authorList>
    </citation>
    <scope>NUCLEOTIDE SEQUENCE [LARGE SCALE GENOMIC DNA]</scope>
</reference>
<proteinExistence type="predicted"/>
<accession>A0ABN9WGN0</accession>
<name>A0ABN9WGN0_9DINO</name>
<organism evidence="2 3">
    <name type="scientific">Prorocentrum cordatum</name>
    <dbReference type="NCBI Taxonomy" id="2364126"/>
    <lineage>
        <taxon>Eukaryota</taxon>
        <taxon>Sar</taxon>
        <taxon>Alveolata</taxon>
        <taxon>Dinophyceae</taxon>
        <taxon>Prorocentrales</taxon>
        <taxon>Prorocentraceae</taxon>
        <taxon>Prorocentrum</taxon>
    </lineage>
</organism>